<dbReference type="SUPFAM" id="SSF50985">
    <property type="entry name" value="RCC1/BLIP-II"/>
    <property type="match status" value="1"/>
</dbReference>
<feature type="repeat" description="RCC1" evidence="1">
    <location>
        <begin position="2"/>
        <end position="77"/>
    </location>
</feature>
<proteinExistence type="predicted"/>
<accession>W9YCG6</accession>
<dbReference type="PRINTS" id="PR00633">
    <property type="entry name" value="RCCNDNSATION"/>
</dbReference>
<name>W9YCG6_9EURO</name>
<evidence type="ECO:0000313" key="3">
    <source>
        <dbReference type="EMBL" id="EXJ90577.1"/>
    </source>
</evidence>
<keyword evidence="4" id="KW-1185">Reference proteome</keyword>
<dbReference type="eggNOG" id="KOG1426">
    <property type="taxonomic scope" value="Eukaryota"/>
</dbReference>
<evidence type="ECO:0008006" key="5">
    <source>
        <dbReference type="Google" id="ProtNLM"/>
    </source>
</evidence>
<dbReference type="PROSITE" id="PS50012">
    <property type="entry name" value="RCC1_3"/>
    <property type="match status" value="2"/>
</dbReference>
<dbReference type="EMBL" id="AMWN01000003">
    <property type="protein sequence ID" value="EXJ90577.1"/>
    <property type="molecule type" value="Genomic_DNA"/>
</dbReference>
<dbReference type="GO" id="GO:0005737">
    <property type="term" value="C:cytoplasm"/>
    <property type="evidence" value="ECO:0007669"/>
    <property type="project" value="TreeGrafter"/>
</dbReference>
<evidence type="ECO:0000256" key="2">
    <source>
        <dbReference type="SAM" id="MobiDB-lite"/>
    </source>
</evidence>
<dbReference type="InterPro" id="IPR051553">
    <property type="entry name" value="Ran_GTPase-activating"/>
</dbReference>
<dbReference type="RefSeq" id="XP_007722771.1">
    <property type="nucleotide sequence ID" value="XM_007724581.1"/>
</dbReference>
<dbReference type="InterPro" id="IPR000408">
    <property type="entry name" value="Reg_chr_condens"/>
</dbReference>
<dbReference type="STRING" id="1182541.W9YCG6"/>
<gene>
    <name evidence="3" type="ORF">A1O1_03680</name>
</gene>
<evidence type="ECO:0000313" key="4">
    <source>
        <dbReference type="Proteomes" id="UP000019484"/>
    </source>
</evidence>
<dbReference type="Proteomes" id="UP000019484">
    <property type="component" value="Unassembled WGS sequence"/>
</dbReference>
<evidence type="ECO:0000256" key="1">
    <source>
        <dbReference type="PROSITE-ProRule" id="PRU00235"/>
    </source>
</evidence>
<dbReference type="PANTHER" id="PTHR45982:SF5">
    <property type="entry name" value="RCC DOMAIN-CONTAINING PROTEIN ATS1"/>
    <property type="match status" value="1"/>
</dbReference>
<organism evidence="3 4">
    <name type="scientific">Capronia coronata CBS 617.96</name>
    <dbReference type="NCBI Taxonomy" id="1182541"/>
    <lineage>
        <taxon>Eukaryota</taxon>
        <taxon>Fungi</taxon>
        <taxon>Dikarya</taxon>
        <taxon>Ascomycota</taxon>
        <taxon>Pezizomycotina</taxon>
        <taxon>Eurotiomycetes</taxon>
        <taxon>Chaetothyriomycetidae</taxon>
        <taxon>Chaetothyriales</taxon>
        <taxon>Herpotrichiellaceae</taxon>
        <taxon>Capronia</taxon>
    </lineage>
</organism>
<dbReference type="GeneID" id="19158570"/>
<protein>
    <recommendedName>
        <fullName evidence="5">Protein ATS1</fullName>
    </recommendedName>
</protein>
<dbReference type="Gene3D" id="2.130.10.30">
    <property type="entry name" value="Regulator of chromosome condensation 1/beta-lactamase-inhibitor protein II"/>
    <property type="match status" value="3"/>
</dbReference>
<feature type="compositionally biased region" description="Low complexity" evidence="2">
    <location>
        <begin position="113"/>
        <end position="129"/>
    </location>
</feature>
<dbReference type="AlphaFoldDB" id="W9YCG6"/>
<feature type="repeat" description="RCC1" evidence="1">
    <location>
        <begin position="369"/>
        <end position="406"/>
    </location>
</feature>
<comment type="caution">
    <text evidence="3">The sequence shown here is derived from an EMBL/GenBank/DDBJ whole genome shotgun (WGS) entry which is preliminary data.</text>
</comment>
<dbReference type="InterPro" id="IPR009091">
    <property type="entry name" value="RCC1/BLIP-II"/>
</dbReference>
<feature type="region of interest" description="Disordered" evidence="2">
    <location>
        <begin position="111"/>
        <end position="136"/>
    </location>
</feature>
<reference evidence="3 4" key="1">
    <citation type="submission" date="2013-03" db="EMBL/GenBank/DDBJ databases">
        <title>The Genome Sequence of Capronia coronata CBS 617.96.</title>
        <authorList>
            <consortium name="The Broad Institute Genomics Platform"/>
            <person name="Cuomo C."/>
            <person name="de Hoog S."/>
            <person name="Gorbushina A."/>
            <person name="Walker B."/>
            <person name="Young S.K."/>
            <person name="Zeng Q."/>
            <person name="Gargeya S."/>
            <person name="Fitzgerald M."/>
            <person name="Haas B."/>
            <person name="Abouelleil A."/>
            <person name="Allen A.W."/>
            <person name="Alvarado L."/>
            <person name="Arachchi H.M."/>
            <person name="Berlin A.M."/>
            <person name="Chapman S.B."/>
            <person name="Gainer-Dewar J."/>
            <person name="Goldberg J."/>
            <person name="Griggs A."/>
            <person name="Gujja S."/>
            <person name="Hansen M."/>
            <person name="Howarth C."/>
            <person name="Imamovic A."/>
            <person name="Ireland A."/>
            <person name="Larimer J."/>
            <person name="McCowan C."/>
            <person name="Murphy C."/>
            <person name="Pearson M."/>
            <person name="Poon T.W."/>
            <person name="Priest M."/>
            <person name="Roberts A."/>
            <person name="Saif S."/>
            <person name="Shea T."/>
            <person name="Sisk P."/>
            <person name="Sykes S."/>
            <person name="Wortman J."/>
            <person name="Nusbaum C."/>
            <person name="Birren B."/>
        </authorList>
    </citation>
    <scope>NUCLEOTIDE SEQUENCE [LARGE SCALE GENOMIC DNA]</scope>
    <source>
        <strain evidence="3 4">CBS 617.96</strain>
    </source>
</reference>
<sequence>MPVVYAFGSNGSGQLGIGHTEDTARPEKCVFQPSSTRQVDDDQHATEAAVTMAQRYANVNVNKMVAGGNHTLLLTNDGRLFSAGKFGCRLGDKESTSIFVQRRFGSAQLGTTSVQAVPPSASTPSTPQSVRTEDTQFPTGVGRITDIAATWDASFIVVDHRTVFVCGTGSKGELGLGEGVERAESMTKLFDVADFQPEPGRDATAGVADDDGKGDKKGHVCGGETPIQILAIAACMAHAVLLLSNGHVVGWGNCRKGQLGERVKDRKALWTPTTIAPGYGTPIVPLESCLAHTAVDQDAHGTERLPWNPESVVMGRDYTVFLKTGEKPVIWGDMKFIDQGSKLLRRPLGVGDQLFSAWSSIHLYSPQQGSVQSTGRNDRGQLVPAGLPAIQALAAGSEHCVALTANNQVIAWGWGEHGNCGEELDEKGNVAERWNAIQMPRLDDERLMAKGVAAGCATSFVICGIKDG</sequence>
<dbReference type="Pfam" id="PF13540">
    <property type="entry name" value="RCC1_2"/>
    <property type="match status" value="2"/>
</dbReference>
<dbReference type="GO" id="GO:0005085">
    <property type="term" value="F:guanyl-nucleotide exchange factor activity"/>
    <property type="evidence" value="ECO:0007669"/>
    <property type="project" value="TreeGrafter"/>
</dbReference>
<dbReference type="PANTHER" id="PTHR45982">
    <property type="entry name" value="REGULATOR OF CHROMOSOME CONDENSATION"/>
    <property type="match status" value="1"/>
</dbReference>
<dbReference type="OrthoDB" id="5370059at2759"/>
<dbReference type="HOGENOM" id="CLU_005210_0_0_1"/>